<name>A0ABS8EKF2_9FLAO</name>
<dbReference type="InterPro" id="IPR013249">
    <property type="entry name" value="RNA_pol_sigma70_r4_t2"/>
</dbReference>
<dbReference type="SUPFAM" id="SSF48452">
    <property type="entry name" value="TPR-like"/>
    <property type="match status" value="1"/>
</dbReference>
<dbReference type="RefSeq" id="WP_227476137.1">
    <property type="nucleotide sequence ID" value="NZ_JAFMPT010000003.1"/>
</dbReference>
<dbReference type="InterPro" id="IPR013325">
    <property type="entry name" value="RNA_pol_sigma_r2"/>
</dbReference>
<dbReference type="PANTHER" id="PTHR47756">
    <property type="entry name" value="BLL6612 PROTEIN-RELATED"/>
    <property type="match status" value="1"/>
</dbReference>
<keyword evidence="5" id="KW-1185">Reference proteome</keyword>
<dbReference type="Proteomes" id="UP000778797">
    <property type="component" value="Unassembled WGS sequence"/>
</dbReference>
<dbReference type="InterPro" id="IPR036388">
    <property type="entry name" value="WH-like_DNA-bd_sf"/>
</dbReference>
<evidence type="ECO:0000259" key="2">
    <source>
        <dbReference type="Pfam" id="PF08281"/>
    </source>
</evidence>
<dbReference type="Gene3D" id="1.10.10.10">
    <property type="entry name" value="Winged helix-like DNA-binding domain superfamily/Winged helix DNA-binding domain"/>
    <property type="match status" value="1"/>
</dbReference>
<dbReference type="InterPro" id="IPR014284">
    <property type="entry name" value="RNA_pol_sigma-70_dom"/>
</dbReference>
<feature type="domain" description="RNA polymerase sigma factor 70 region 4 type 2" evidence="2">
    <location>
        <begin position="110"/>
        <end position="162"/>
    </location>
</feature>
<dbReference type="InterPro" id="IPR011990">
    <property type="entry name" value="TPR-like_helical_dom_sf"/>
</dbReference>
<proteinExistence type="predicted"/>
<evidence type="ECO:0000259" key="3">
    <source>
        <dbReference type="Pfam" id="PF20239"/>
    </source>
</evidence>
<dbReference type="PANTHER" id="PTHR47756:SF2">
    <property type="entry name" value="BLL6612 PROTEIN"/>
    <property type="match status" value="1"/>
</dbReference>
<organism evidence="4 5">
    <name type="scientific">Winogradskyella immobilis</name>
    <dbReference type="NCBI Taxonomy" id="2816852"/>
    <lineage>
        <taxon>Bacteria</taxon>
        <taxon>Pseudomonadati</taxon>
        <taxon>Bacteroidota</taxon>
        <taxon>Flavobacteriia</taxon>
        <taxon>Flavobacteriales</taxon>
        <taxon>Flavobacteriaceae</taxon>
        <taxon>Winogradskyella</taxon>
    </lineage>
</organism>
<evidence type="ECO:0000313" key="5">
    <source>
        <dbReference type="Proteomes" id="UP000778797"/>
    </source>
</evidence>
<evidence type="ECO:0000313" key="4">
    <source>
        <dbReference type="EMBL" id="MCC1483689.1"/>
    </source>
</evidence>
<dbReference type="InterPro" id="IPR046531">
    <property type="entry name" value="DUF6596"/>
</dbReference>
<dbReference type="Pfam" id="PF04542">
    <property type="entry name" value="Sigma70_r2"/>
    <property type="match status" value="1"/>
</dbReference>
<dbReference type="NCBIfam" id="TIGR02937">
    <property type="entry name" value="sigma70-ECF"/>
    <property type="match status" value="1"/>
</dbReference>
<protein>
    <submittedName>
        <fullName evidence="4">Sigma-70 family RNA polymerase sigma factor</fullName>
    </submittedName>
</protein>
<dbReference type="SUPFAM" id="SSF88659">
    <property type="entry name" value="Sigma3 and sigma4 domains of RNA polymerase sigma factors"/>
    <property type="match status" value="1"/>
</dbReference>
<comment type="caution">
    <text evidence="4">The sequence shown here is derived from an EMBL/GenBank/DDBJ whole genome shotgun (WGS) entry which is preliminary data.</text>
</comment>
<reference evidence="5" key="2">
    <citation type="submission" date="2023-07" db="EMBL/GenBank/DDBJ databases">
        <title>Genome of Winogradskyella sp. E313.</title>
        <authorList>
            <person name="Zhou Y."/>
        </authorList>
    </citation>
    <scope>NUCLEOTIDE SEQUENCE [LARGE SCALE GENOMIC DNA]</scope>
    <source>
        <strain evidence="5">E313</strain>
    </source>
</reference>
<gene>
    <name evidence="4" type="ORF">J1C55_03720</name>
</gene>
<accession>A0ABS8EKF2</accession>
<reference evidence="5" key="1">
    <citation type="submission" date="2021-03" db="EMBL/GenBank/DDBJ databases">
        <title>Genome of Cognatishimia sp. F0-27.</title>
        <authorList>
            <person name="Ping X."/>
        </authorList>
    </citation>
    <scope>NUCLEOTIDE SEQUENCE [LARGE SCALE GENOMIC DNA]</scope>
    <source>
        <strain evidence="5">E313</strain>
    </source>
</reference>
<dbReference type="Gene3D" id="1.10.1740.10">
    <property type="match status" value="1"/>
</dbReference>
<evidence type="ECO:0000259" key="1">
    <source>
        <dbReference type="Pfam" id="PF04542"/>
    </source>
</evidence>
<dbReference type="EMBL" id="JAFMPT010000003">
    <property type="protein sequence ID" value="MCC1483689.1"/>
    <property type="molecule type" value="Genomic_DNA"/>
</dbReference>
<dbReference type="SUPFAM" id="SSF88946">
    <property type="entry name" value="Sigma2 domain of RNA polymerase sigma factors"/>
    <property type="match status" value="1"/>
</dbReference>
<dbReference type="InterPro" id="IPR013324">
    <property type="entry name" value="RNA_pol_sigma_r3/r4-like"/>
</dbReference>
<dbReference type="Pfam" id="PF20239">
    <property type="entry name" value="DUF6596"/>
    <property type="match status" value="1"/>
</dbReference>
<sequence length="416" mass="48495">MEHKLVDHLFRHHSGKMVSVLIRIFGLQHLDIIEDAVQDTFIKASLSWRKQQPEYPEAWLTKAAKNRVLDIFRTLKTQKKHYSTITTGTDAIAINELFLDTEIEDAQLRMIFTACHLQLDPRDRISFALKTVSGFSTKEIASALLAKEDTVKKRLMRARKAIKKSDIQFNIPKGKALPERLESVMEVLYLIFNEGFHSNNKEQLIREDLCGEAMRLCQLLLKRKDTRSPETYALFALMCFHSARLETKVGVNNEILGLKQQDRSLWHFPLIELGNNTMHKAVETESFSCYHYEAAIAAEHLRAKTFEDTNWNKILKWYEALDQLQPMSSHQLTMAVICLQKEDYDGAKDHLKKINPEDFEQRKYLYYATKADYYFNIKMLEKALTNIDIAIENVTNNLERDYLLKKKTKWLNNTSN</sequence>
<feature type="domain" description="RNA polymerase sigma-70 region 2" evidence="1">
    <location>
        <begin position="9"/>
        <end position="75"/>
    </location>
</feature>
<feature type="domain" description="DUF6596" evidence="3">
    <location>
        <begin position="180"/>
        <end position="281"/>
    </location>
</feature>
<dbReference type="InterPro" id="IPR007627">
    <property type="entry name" value="RNA_pol_sigma70_r2"/>
</dbReference>
<dbReference type="Pfam" id="PF08281">
    <property type="entry name" value="Sigma70_r4_2"/>
    <property type="match status" value="1"/>
</dbReference>